<keyword evidence="1" id="KW-0472">Membrane</keyword>
<proteinExistence type="predicted"/>
<dbReference type="Proteomes" id="UP000178429">
    <property type="component" value="Unassembled WGS sequence"/>
</dbReference>
<dbReference type="EMBL" id="MGHL01000007">
    <property type="protein sequence ID" value="OGM69989.1"/>
    <property type="molecule type" value="Genomic_DNA"/>
</dbReference>
<organism evidence="3 4">
    <name type="scientific">Candidatus Woesebacteria bacterium RIFCSPLOWO2_01_FULL_44_14</name>
    <dbReference type="NCBI Taxonomy" id="1802525"/>
    <lineage>
        <taxon>Bacteria</taxon>
        <taxon>Candidatus Woeseibacteriota</taxon>
    </lineage>
</organism>
<evidence type="ECO:0000259" key="2">
    <source>
        <dbReference type="Pfam" id="PF00188"/>
    </source>
</evidence>
<dbReference type="STRING" id="1802525.A2975_05280"/>
<dbReference type="Pfam" id="PF00188">
    <property type="entry name" value="CAP"/>
    <property type="match status" value="1"/>
</dbReference>
<dbReference type="SUPFAM" id="SSF55797">
    <property type="entry name" value="PR-1-like"/>
    <property type="match status" value="1"/>
</dbReference>
<protein>
    <recommendedName>
        <fullName evidence="2">SCP domain-containing protein</fullName>
    </recommendedName>
</protein>
<dbReference type="AlphaFoldDB" id="A0A1F8C2B6"/>
<sequence length="308" mass="32659">MKRGARLAHFFLPGHSNNHKARILHSPILFLIIVKLVLLQFALGTFPKLSPGILGYAANISPAEVVRLTNEKRAAAGLNPVSENSTLSQAARAKGEHMLVQDYWAHVAPDGTEPWAFFNNVGYKYRYAGENLARDFADPNSAVEAWMASPTHRDNMLSAKYKDIGVAVVEGDLAGVDTTVIVQFFGTQLQDTLPVAPVAALESTPLPASAAGAIALATPQATPTPLASPPGGTPIAVAQTERIVLSPFTLSKGASLAIVGVLALVMTVDLIIISKRRVTRIGGRSFAHLAFFGMVIAIIIVAKAGQIL</sequence>
<keyword evidence="1" id="KW-1133">Transmembrane helix</keyword>
<dbReference type="InterPro" id="IPR035940">
    <property type="entry name" value="CAP_sf"/>
</dbReference>
<dbReference type="Gene3D" id="3.40.33.10">
    <property type="entry name" value="CAP"/>
    <property type="match status" value="1"/>
</dbReference>
<feature type="domain" description="SCP" evidence="2">
    <location>
        <begin position="67"/>
        <end position="174"/>
    </location>
</feature>
<accession>A0A1F8C2B6</accession>
<keyword evidence="1" id="KW-0812">Transmembrane</keyword>
<feature type="transmembrane region" description="Helical" evidence="1">
    <location>
        <begin position="285"/>
        <end position="305"/>
    </location>
</feature>
<dbReference type="CDD" id="cd05379">
    <property type="entry name" value="CAP_bacterial"/>
    <property type="match status" value="1"/>
</dbReference>
<name>A0A1F8C2B6_9BACT</name>
<reference evidence="3 4" key="1">
    <citation type="journal article" date="2016" name="Nat. Commun.">
        <title>Thousands of microbial genomes shed light on interconnected biogeochemical processes in an aquifer system.</title>
        <authorList>
            <person name="Anantharaman K."/>
            <person name="Brown C.T."/>
            <person name="Hug L.A."/>
            <person name="Sharon I."/>
            <person name="Castelle C.J."/>
            <person name="Probst A.J."/>
            <person name="Thomas B.C."/>
            <person name="Singh A."/>
            <person name="Wilkins M.J."/>
            <person name="Karaoz U."/>
            <person name="Brodie E.L."/>
            <person name="Williams K.H."/>
            <person name="Hubbard S.S."/>
            <person name="Banfield J.F."/>
        </authorList>
    </citation>
    <scope>NUCLEOTIDE SEQUENCE [LARGE SCALE GENOMIC DNA]</scope>
</reference>
<comment type="caution">
    <text evidence="3">The sequence shown here is derived from an EMBL/GenBank/DDBJ whole genome shotgun (WGS) entry which is preliminary data.</text>
</comment>
<feature type="transmembrane region" description="Helical" evidence="1">
    <location>
        <begin position="21"/>
        <end position="43"/>
    </location>
</feature>
<feature type="transmembrane region" description="Helical" evidence="1">
    <location>
        <begin position="253"/>
        <end position="273"/>
    </location>
</feature>
<dbReference type="PANTHER" id="PTHR31157:SF1">
    <property type="entry name" value="SCP DOMAIN-CONTAINING PROTEIN"/>
    <property type="match status" value="1"/>
</dbReference>
<evidence type="ECO:0000313" key="4">
    <source>
        <dbReference type="Proteomes" id="UP000178429"/>
    </source>
</evidence>
<evidence type="ECO:0000256" key="1">
    <source>
        <dbReference type="SAM" id="Phobius"/>
    </source>
</evidence>
<gene>
    <name evidence="3" type="ORF">A2975_05280</name>
</gene>
<evidence type="ECO:0000313" key="3">
    <source>
        <dbReference type="EMBL" id="OGM69989.1"/>
    </source>
</evidence>
<dbReference type="PANTHER" id="PTHR31157">
    <property type="entry name" value="SCP DOMAIN-CONTAINING PROTEIN"/>
    <property type="match status" value="1"/>
</dbReference>
<dbReference type="InterPro" id="IPR014044">
    <property type="entry name" value="CAP_dom"/>
</dbReference>